<protein>
    <submittedName>
        <fullName evidence="2">Uncharacterized protein</fullName>
    </submittedName>
</protein>
<accession>A0AAD7AM11</accession>
<feature type="compositionally biased region" description="Low complexity" evidence="1">
    <location>
        <begin position="378"/>
        <end position="390"/>
    </location>
</feature>
<dbReference type="Proteomes" id="UP001218218">
    <property type="component" value="Unassembled WGS sequence"/>
</dbReference>
<name>A0AAD7AM11_9AGAR</name>
<keyword evidence="3" id="KW-1185">Reference proteome</keyword>
<feature type="compositionally biased region" description="Low complexity" evidence="1">
    <location>
        <begin position="224"/>
        <end position="242"/>
    </location>
</feature>
<dbReference type="EMBL" id="JARIHO010000004">
    <property type="protein sequence ID" value="KAJ7362589.1"/>
    <property type="molecule type" value="Genomic_DNA"/>
</dbReference>
<feature type="compositionally biased region" description="Polar residues" evidence="1">
    <location>
        <begin position="271"/>
        <end position="280"/>
    </location>
</feature>
<feature type="region of interest" description="Disordered" evidence="1">
    <location>
        <begin position="210"/>
        <end position="420"/>
    </location>
</feature>
<evidence type="ECO:0000256" key="1">
    <source>
        <dbReference type="SAM" id="MobiDB-lite"/>
    </source>
</evidence>
<feature type="compositionally biased region" description="Pro residues" evidence="1">
    <location>
        <begin position="391"/>
        <end position="400"/>
    </location>
</feature>
<reference evidence="2" key="1">
    <citation type="submission" date="2023-03" db="EMBL/GenBank/DDBJ databases">
        <title>Massive genome expansion in bonnet fungi (Mycena s.s.) driven by repeated elements and novel gene families across ecological guilds.</title>
        <authorList>
            <consortium name="Lawrence Berkeley National Laboratory"/>
            <person name="Harder C.B."/>
            <person name="Miyauchi S."/>
            <person name="Viragh M."/>
            <person name="Kuo A."/>
            <person name="Thoen E."/>
            <person name="Andreopoulos B."/>
            <person name="Lu D."/>
            <person name="Skrede I."/>
            <person name="Drula E."/>
            <person name="Henrissat B."/>
            <person name="Morin E."/>
            <person name="Kohler A."/>
            <person name="Barry K."/>
            <person name="LaButti K."/>
            <person name="Morin E."/>
            <person name="Salamov A."/>
            <person name="Lipzen A."/>
            <person name="Mereny Z."/>
            <person name="Hegedus B."/>
            <person name="Baldrian P."/>
            <person name="Stursova M."/>
            <person name="Weitz H."/>
            <person name="Taylor A."/>
            <person name="Grigoriev I.V."/>
            <person name="Nagy L.G."/>
            <person name="Martin F."/>
            <person name="Kauserud H."/>
        </authorList>
    </citation>
    <scope>NUCLEOTIDE SEQUENCE</scope>
    <source>
        <strain evidence="2">CBHHK002</strain>
    </source>
</reference>
<feature type="compositionally biased region" description="Basic and acidic residues" evidence="1">
    <location>
        <begin position="214"/>
        <end position="223"/>
    </location>
</feature>
<proteinExistence type="predicted"/>
<organism evidence="2 3">
    <name type="scientific">Mycena albidolilacea</name>
    <dbReference type="NCBI Taxonomy" id="1033008"/>
    <lineage>
        <taxon>Eukaryota</taxon>
        <taxon>Fungi</taxon>
        <taxon>Dikarya</taxon>
        <taxon>Basidiomycota</taxon>
        <taxon>Agaricomycotina</taxon>
        <taxon>Agaricomycetes</taxon>
        <taxon>Agaricomycetidae</taxon>
        <taxon>Agaricales</taxon>
        <taxon>Marasmiineae</taxon>
        <taxon>Mycenaceae</taxon>
        <taxon>Mycena</taxon>
    </lineage>
</organism>
<evidence type="ECO:0000313" key="3">
    <source>
        <dbReference type="Proteomes" id="UP001218218"/>
    </source>
</evidence>
<sequence>MSTAFADCTSNLSNELKPKPQACLAASLFPTSTRPPAMPAMPLLTNHATINVNARRVCCPEAGCERRGNTHQGGAGGSFLSLPAHPREAVPARTLSQTSASPPFPTSPVFSSTGSAPGGNLGSFGSPNARMQAGQVPLSYHPSPARQLVRIAVFLFSTPPPPFPGYQGMLYQPLPHLPSSTHSDPSEAVSASPQALARIVRPDVGTALHTNVKQRWEHEDVELRGAPGRASARPPSALASPLSSPPPGPPSADIHGPHSYTDSARPPHLSRASTLHTPSHSVARGEGSGPVHMDVAVHHPEAAPAPRARVSSSHALPHPSTSTSTSARSRPVARTSYPPHRLHPYPGAGASSGRKARGSSGGEGLSSEAKRQKLGYLSCAAAPPSTAPSSQPGPPSPTPPAILTQPNRNTRRPLPALPTK</sequence>
<dbReference type="AlphaFoldDB" id="A0AAD7AM11"/>
<comment type="caution">
    <text evidence="2">The sequence shown here is derived from an EMBL/GenBank/DDBJ whole genome shotgun (WGS) entry which is preliminary data.</text>
</comment>
<feature type="compositionally biased region" description="Low complexity" evidence="1">
    <location>
        <begin position="302"/>
        <end position="336"/>
    </location>
</feature>
<evidence type="ECO:0000313" key="2">
    <source>
        <dbReference type="EMBL" id="KAJ7362589.1"/>
    </source>
</evidence>
<gene>
    <name evidence="2" type="ORF">DFH08DRAFT_799613</name>
</gene>